<dbReference type="PROSITE" id="PS50405">
    <property type="entry name" value="GST_CTER"/>
    <property type="match status" value="1"/>
</dbReference>
<dbReference type="Proteomes" id="UP001597294">
    <property type="component" value="Unassembled WGS sequence"/>
</dbReference>
<dbReference type="InterPro" id="IPR004045">
    <property type="entry name" value="Glutathione_S-Trfase_N"/>
</dbReference>
<dbReference type="Pfam" id="PF00043">
    <property type="entry name" value="GST_C"/>
    <property type="match status" value="1"/>
</dbReference>
<dbReference type="InterPro" id="IPR004046">
    <property type="entry name" value="GST_C"/>
</dbReference>
<dbReference type="SFLD" id="SFLDG00358">
    <property type="entry name" value="Main_(cytGST)"/>
    <property type="match status" value="1"/>
</dbReference>
<dbReference type="PANTHER" id="PTHR44051">
    <property type="entry name" value="GLUTATHIONE S-TRANSFERASE-RELATED"/>
    <property type="match status" value="1"/>
</dbReference>
<proteinExistence type="inferred from homology"/>
<dbReference type="InterPro" id="IPR010987">
    <property type="entry name" value="Glutathione-S-Trfase_C-like"/>
</dbReference>
<gene>
    <name evidence="4" type="ORF">ACFSKO_09830</name>
</gene>
<dbReference type="PANTHER" id="PTHR44051:SF8">
    <property type="entry name" value="GLUTATHIONE S-TRANSFERASE GSTA"/>
    <property type="match status" value="1"/>
</dbReference>
<dbReference type="Gene3D" id="1.20.1050.10">
    <property type="match status" value="1"/>
</dbReference>
<dbReference type="CDD" id="cd03057">
    <property type="entry name" value="GST_N_Beta"/>
    <property type="match status" value="1"/>
</dbReference>
<evidence type="ECO:0000256" key="1">
    <source>
        <dbReference type="RuleBase" id="RU003494"/>
    </source>
</evidence>
<evidence type="ECO:0000313" key="5">
    <source>
        <dbReference type="Proteomes" id="UP001597294"/>
    </source>
</evidence>
<dbReference type="InterPro" id="IPR036249">
    <property type="entry name" value="Thioredoxin-like_sf"/>
</dbReference>
<dbReference type="EMBL" id="JBHUII010000004">
    <property type="protein sequence ID" value="MFD2205912.1"/>
    <property type="molecule type" value="Genomic_DNA"/>
</dbReference>
<dbReference type="InterPro" id="IPR036282">
    <property type="entry name" value="Glutathione-S-Trfase_C_sf"/>
</dbReference>
<dbReference type="PROSITE" id="PS50404">
    <property type="entry name" value="GST_NTER"/>
    <property type="match status" value="1"/>
</dbReference>
<dbReference type="SFLD" id="SFLDS00019">
    <property type="entry name" value="Glutathione_Transferase_(cytos"/>
    <property type="match status" value="1"/>
</dbReference>
<feature type="domain" description="GST C-terminal" evidence="3">
    <location>
        <begin position="90"/>
        <end position="211"/>
    </location>
</feature>
<evidence type="ECO:0000259" key="2">
    <source>
        <dbReference type="PROSITE" id="PS50404"/>
    </source>
</evidence>
<accession>A0ABW5BIH0</accession>
<dbReference type="InterPro" id="IPR040079">
    <property type="entry name" value="Glutathione_S-Trfase"/>
</dbReference>
<dbReference type="CDD" id="cd03188">
    <property type="entry name" value="GST_C_Beta"/>
    <property type="match status" value="1"/>
</dbReference>
<dbReference type="Pfam" id="PF02798">
    <property type="entry name" value="GST_N"/>
    <property type="match status" value="1"/>
</dbReference>
<protein>
    <submittedName>
        <fullName evidence="4">Glutathione S-transferase family protein</fullName>
    </submittedName>
</protein>
<evidence type="ECO:0000313" key="4">
    <source>
        <dbReference type="EMBL" id="MFD2205912.1"/>
    </source>
</evidence>
<dbReference type="SUPFAM" id="SSF47616">
    <property type="entry name" value="GST C-terminal domain-like"/>
    <property type="match status" value="1"/>
</dbReference>
<comment type="similarity">
    <text evidence="1">Belongs to the GST superfamily.</text>
</comment>
<dbReference type="RefSeq" id="WP_380250980.1">
    <property type="nucleotide sequence ID" value="NZ_JBHUII010000004.1"/>
</dbReference>
<dbReference type="Gene3D" id="3.40.30.10">
    <property type="entry name" value="Glutaredoxin"/>
    <property type="match status" value="1"/>
</dbReference>
<evidence type="ECO:0000259" key="3">
    <source>
        <dbReference type="PROSITE" id="PS50405"/>
    </source>
</evidence>
<name>A0ABW5BIH0_9PROT</name>
<dbReference type="SUPFAM" id="SSF52833">
    <property type="entry name" value="Thioredoxin-like"/>
    <property type="match status" value="1"/>
</dbReference>
<keyword evidence="5" id="KW-1185">Reference proteome</keyword>
<reference evidence="5" key="1">
    <citation type="journal article" date="2019" name="Int. J. Syst. Evol. Microbiol.">
        <title>The Global Catalogue of Microorganisms (GCM) 10K type strain sequencing project: providing services to taxonomists for standard genome sequencing and annotation.</title>
        <authorList>
            <consortium name="The Broad Institute Genomics Platform"/>
            <consortium name="The Broad Institute Genome Sequencing Center for Infectious Disease"/>
            <person name="Wu L."/>
            <person name="Ma J."/>
        </authorList>
    </citation>
    <scope>NUCLEOTIDE SEQUENCE [LARGE SCALE GENOMIC DNA]</scope>
    <source>
        <strain evidence="5">CGMCC 4.7192</strain>
    </source>
</reference>
<feature type="domain" description="GST N-terminal" evidence="2">
    <location>
        <begin position="1"/>
        <end position="84"/>
    </location>
</feature>
<dbReference type="SFLD" id="SFLDG01150">
    <property type="entry name" value="Main.1:_Beta-like"/>
    <property type="match status" value="1"/>
</dbReference>
<organism evidence="4 5">
    <name type="scientific">Kiloniella antarctica</name>
    <dbReference type="NCBI Taxonomy" id="1550907"/>
    <lineage>
        <taxon>Bacteria</taxon>
        <taxon>Pseudomonadati</taxon>
        <taxon>Pseudomonadota</taxon>
        <taxon>Alphaproteobacteria</taxon>
        <taxon>Rhodospirillales</taxon>
        <taxon>Kiloniellaceae</taxon>
        <taxon>Kiloniella</taxon>
    </lineage>
</organism>
<sequence length="211" mass="23449">MLSLFHTPGACSLASCIALEEIRETTDVEYEVKTVSFAKGDQHKPEYLTINPKGRVPALSTESGILTETPAILLYLAQRYPAANLAPLDDIFGLAQLQSFNSFLCSTVHVAHAHKFRGSRWANEQSSLDDMKAKVTENMTALFTQIEETYLKDSESEPWVMGANYTIGDAYLYTIACWLAGDGVDIAIFPRLNAHFNRMENRPAVQRAIAK</sequence>
<comment type="caution">
    <text evidence="4">The sequence shown here is derived from an EMBL/GenBank/DDBJ whole genome shotgun (WGS) entry which is preliminary data.</text>
</comment>